<accession>A0A6C0GM46</accession>
<proteinExistence type="inferred from homology"/>
<dbReference type="PANTHER" id="PTHR11601">
    <property type="entry name" value="CYSTEINE DESULFURYLASE FAMILY MEMBER"/>
    <property type="match status" value="1"/>
</dbReference>
<keyword evidence="5" id="KW-0001">2Fe-2S</keyword>
<evidence type="ECO:0000256" key="8">
    <source>
        <dbReference type="ARBA" id="ARBA00023004"/>
    </source>
</evidence>
<dbReference type="InterPro" id="IPR015421">
    <property type="entry name" value="PyrdxlP-dep_Trfase_major"/>
</dbReference>
<evidence type="ECO:0000256" key="9">
    <source>
        <dbReference type="ARBA" id="ARBA00023014"/>
    </source>
</evidence>
<keyword evidence="14" id="KW-1185">Reference proteome</keyword>
<dbReference type="EC" id="2.8.1.7" evidence="3"/>
<dbReference type="PIRSF" id="PIRSF005572">
    <property type="entry name" value="NifS"/>
    <property type="match status" value="1"/>
</dbReference>
<dbReference type="PANTHER" id="PTHR11601:SF34">
    <property type="entry name" value="CYSTEINE DESULFURASE"/>
    <property type="match status" value="1"/>
</dbReference>
<feature type="domain" description="Aminotransferase class V" evidence="12">
    <location>
        <begin position="5"/>
        <end position="368"/>
    </location>
</feature>
<dbReference type="InterPro" id="IPR016454">
    <property type="entry name" value="Cysteine_dSase"/>
</dbReference>
<dbReference type="InterPro" id="IPR020578">
    <property type="entry name" value="Aminotrans_V_PyrdxlP_BS"/>
</dbReference>
<dbReference type="SUPFAM" id="SSF53383">
    <property type="entry name" value="PLP-dependent transferases"/>
    <property type="match status" value="1"/>
</dbReference>
<keyword evidence="4" id="KW-0808">Transferase</keyword>
<reference evidence="13 14" key="1">
    <citation type="submission" date="2020-01" db="EMBL/GenBank/DDBJ databases">
        <authorList>
            <person name="Kim M.K."/>
        </authorList>
    </citation>
    <scope>NUCLEOTIDE SEQUENCE [LARGE SCALE GENOMIC DNA]</scope>
    <source>
        <strain evidence="13 14">172606-1</strain>
    </source>
</reference>
<evidence type="ECO:0000256" key="3">
    <source>
        <dbReference type="ARBA" id="ARBA00012239"/>
    </source>
</evidence>
<evidence type="ECO:0000313" key="13">
    <source>
        <dbReference type="EMBL" id="QHT68710.1"/>
    </source>
</evidence>
<dbReference type="Proteomes" id="UP000480178">
    <property type="component" value="Chromosome"/>
</dbReference>
<evidence type="ECO:0000313" key="14">
    <source>
        <dbReference type="Proteomes" id="UP000480178"/>
    </source>
</evidence>
<sequence>MDKIIYLDNNATTPLDRRVLDAMMPYLTELFANPSSNHSFGVKVNDAVKEARKQVADLIGAEANEIIFTSGATEAINLAIKGIAQQYSDKGKHIVTASTEHPAVLDTCKFLESIGYEVTYLSVDKYGLLNTNEVEQAIREDTILLSIMYVNNEIGVIQDIKEFARIAHRKGAFFMTDATQAVGKLPINVDDLGVDILAFSGHKFYGPKGIGGLFIRNRKPNKVKPLALLHGGGHEKGYRSGTLNVPGIIGIGKAAEIAKGEIDADRVSIQKLRDYLESSLLKIEDTFLNGHPTQRLYNVSNICFKGADADAIIIGLKNIAVSNGSACSSNKIEPSHVLTAMARIDLEAYSSIRFSLSKFNSLEEIDFLINQLQKVILSLRSMV</sequence>
<evidence type="ECO:0000259" key="12">
    <source>
        <dbReference type="Pfam" id="PF00266"/>
    </source>
</evidence>
<keyword evidence="9" id="KW-0411">Iron-sulfur</keyword>
<dbReference type="AlphaFoldDB" id="A0A6C0GM46"/>
<gene>
    <name evidence="13" type="ORF">GXP67_19705</name>
</gene>
<dbReference type="GO" id="GO:0046872">
    <property type="term" value="F:metal ion binding"/>
    <property type="evidence" value="ECO:0007669"/>
    <property type="project" value="UniProtKB-KW"/>
</dbReference>
<dbReference type="Gene3D" id="3.90.1150.10">
    <property type="entry name" value="Aspartate Aminotransferase, domain 1"/>
    <property type="match status" value="1"/>
</dbReference>
<evidence type="ECO:0000256" key="1">
    <source>
        <dbReference type="ARBA" id="ARBA00001933"/>
    </source>
</evidence>
<keyword evidence="7" id="KW-0663">Pyridoxal phosphate</keyword>
<dbReference type="GO" id="GO:0031071">
    <property type="term" value="F:cysteine desulfurase activity"/>
    <property type="evidence" value="ECO:0007669"/>
    <property type="project" value="UniProtKB-EC"/>
</dbReference>
<dbReference type="RefSeq" id="WP_162444718.1">
    <property type="nucleotide sequence ID" value="NZ_CP048222.1"/>
</dbReference>
<dbReference type="InterPro" id="IPR015422">
    <property type="entry name" value="PyrdxlP-dep_Trfase_small"/>
</dbReference>
<name>A0A6C0GM46_9BACT</name>
<comment type="catalytic activity">
    <reaction evidence="10">
        <text>(sulfur carrier)-H + L-cysteine = (sulfur carrier)-SH + L-alanine</text>
        <dbReference type="Rhea" id="RHEA:43892"/>
        <dbReference type="Rhea" id="RHEA-COMP:14737"/>
        <dbReference type="Rhea" id="RHEA-COMP:14739"/>
        <dbReference type="ChEBI" id="CHEBI:29917"/>
        <dbReference type="ChEBI" id="CHEBI:35235"/>
        <dbReference type="ChEBI" id="CHEBI:57972"/>
        <dbReference type="ChEBI" id="CHEBI:64428"/>
        <dbReference type="EC" id="2.8.1.7"/>
    </reaction>
</comment>
<dbReference type="FunFam" id="3.40.640.10:FF:000003">
    <property type="entry name" value="Cysteine desulfurase IscS"/>
    <property type="match status" value="1"/>
</dbReference>
<organism evidence="13 14">
    <name type="scientific">Rhodocytophaga rosea</name>
    <dbReference type="NCBI Taxonomy" id="2704465"/>
    <lineage>
        <taxon>Bacteria</taxon>
        <taxon>Pseudomonadati</taxon>
        <taxon>Bacteroidota</taxon>
        <taxon>Cytophagia</taxon>
        <taxon>Cytophagales</taxon>
        <taxon>Rhodocytophagaceae</taxon>
        <taxon>Rhodocytophaga</taxon>
    </lineage>
</organism>
<evidence type="ECO:0000256" key="2">
    <source>
        <dbReference type="ARBA" id="ARBA00006490"/>
    </source>
</evidence>
<comment type="cofactor">
    <cofactor evidence="1 11">
        <name>pyridoxal 5'-phosphate</name>
        <dbReference type="ChEBI" id="CHEBI:597326"/>
    </cofactor>
</comment>
<protein>
    <recommendedName>
        <fullName evidence="3">cysteine desulfurase</fullName>
        <ecNumber evidence="3">2.8.1.7</ecNumber>
    </recommendedName>
</protein>
<evidence type="ECO:0000256" key="6">
    <source>
        <dbReference type="ARBA" id="ARBA00022723"/>
    </source>
</evidence>
<evidence type="ECO:0000256" key="7">
    <source>
        <dbReference type="ARBA" id="ARBA00022898"/>
    </source>
</evidence>
<evidence type="ECO:0000256" key="4">
    <source>
        <dbReference type="ARBA" id="ARBA00022679"/>
    </source>
</evidence>
<dbReference type="InterPro" id="IPR000192">
    <property type="entry name" value="Aminotrans_V_dom"/>
</dbReference>
<evidence type="ECO:0000256" key="10">
    <source>
        <dbReference type="ARBA" id="ARBA00050776"/>
    </source>
</evidence>
<dbReference type="Gene3D" id="3.40.640.10">
    <property type="entry name" value="Type I PLP-dependent aspartate aminotransferase-like (Major domain)"/>
    <property type="match status" value="1"/>
</dbReference>
<keyword evidence="8" id="KW-0408">Iron</keyword>
<evidence type="ECO:0000256" key="11">
    <source>
        <dbReference type="RuleBase" id="RU004504"/>
    </source>
</evidence>
<evidence type="ECO:0000256" key="5">
    <source>
        <dbReference type="ARBA" id="ARBA00022714"/>
    </source>
</evidence>
<keyword evidence="6" id="KW-0479">Metal-binding</keyword>
<dbReference type="InterPro" id="IPR015424">
    <property type="entry name" value="PyrdxlP-dep_Trfase"/>
</dbReference>
<dbReference type="PROSITE" id="PS00595">
    <property type="entry name" value="AA_TRANSFER_CLASS_5"/>
    <property type="match status" value="1"/>
</dbReference>
<dbReference type="GO" id="GO:0051537">
    <property type="term" value="F:2 iron, 2 sulfur cluster binding"/>
    <property type="evidence" value="ECO:0007669"/>
    <property type="project" value="UniProtKB-KW"/>
</dbReference>
<dbReference type="Pfam" id="PF00266">
    <property type="entry name" value="Aminotran_5"/>
    <property type="match status" value="1"/>
</dbReference>
<comment type="similarity">
    <text evidence="2">Belongs to the class-V pyridoxal-phosphate-dependent aminotransferase family. NifS/IscS subfamily.</text>
</comment>
<dbReference type="KEGG" id="rhoz:GXP67_19705"/>
<dbReference type="EMBL" id="CP048222">
    <property type="protein sequence ID" value="QHT68710.1"/>
    <property type="molecule type" value="Genomic_DNA"/>
</dbReference>